<protein>
    <recommendedName>
        <fullName evidence="1">UPF0435 protein ACFFIX_15810</fullName>
    </recommendedName>
</protein>
<dbReference type="InterPro" id="IPR009507">
    <property type="entry name" value="UPF0435"/>
</dbReference>
<evidence type="ECO:0000313" key="3">
    <source>
        <dbReference type="Proteomes" id="UP001589854"/>
    </source>
</evidence>
<dbReference type="Pfam" id="PF06569">
    <property type="entry name" value="DUF1128"/>
    <property type="match status" value="1"/>
</dbReference>
<dbReference type="EMBL" id="JBHLVO010000014">
    <property type="protein sequence ID" value="MFC0272895.1"/>
    <property type="molecule type" value="Genomic_DNA"/>
</dbReference>
<dbReference type="RefSeq" id="WP_378935660.1">
    <property type="nucleotide sequence ID" value="NZ_JBHLVO010000014.1"/>
</dbReference>
<keyword evidence="3" id="KW-1185">Reference proteome</keyword>
<evidence type="ECO:0000313" key="2">
    <source>
        <dbReference type="EMBL" id="MFC0272895.1"/>
    </source>
</evidence>
<sequence length="75" mass="8844">MNLTEKSTENVEYMIEQIKEKLRVLNFGAIKASHFDEEMYEELKELYELVMKKKSFSPNEMQAIAEELGNLRKGK</sequence>
<accession>A0ABV6GGT5</accession>
<organism evidence="2 3">
    <name type="scientific">Metabacillus herbersteinensis</name>
    <dbReference type="NCBI Taxonomy" id="283816"/>
    <lineage>
        <taxon>Bacteria</taxon>
        <taxon>Bacillati</taxon>
        <taxon>Bacillota</taxon>
        <taxon>Bacilli</taxon>
        <taxon>Bacillales</taxon>
        <taxon>Bacillaceae</taxon>
        <taxon>Metabacillus</taxon>
    </lineage>
</organism>
<dbReference type="Proteomes" id="UP001589854">
    <property type="component" value="Unassembled WGS sequence"/>
</dbReference>
<evidence type="ECO:0000256" key="1">
    <source>
        <dbReference type="HAMAP-Rule" id="MF_00829"/>
    </source>
</evidence>
<proteinExistence type="inferred from homology"/>
<name>A0ABV6GGT5_9BACI</name>
<comment type="caution">
    <text evidence="2">The sequence shown here is derived from an EMBL/GenBank/DDBJ whole genome shotgun (WGS) entry which is preliminary data.</text>
</comment>
<reference evidence="2 3" key="1">
    <citation type="submission" date="2024-09" db="EMBL/GenBank/DDBJ databases">
        <authorList>
            <person name="Sun Q."/>
            <person name="Mori K."/>
        </authorList>
    </citation>
    <scope>NUCLEOTIDE SEQUENCE [LARGE SCALE GENOMIC DNA]</scope>
    <source>
        <strain evidence="2 3">CCM 7228</strain>
    </source>
</reference>
<comment type="similarity">
    <text evidence="1">Belongs to the UPF0435 family.</text>
</comment>
<gene>
    <name evidence="2" type="ORF">ACFFIX_15810</name>
</gene>
<dbReference type="HAMAP" id="MF_00829">
    <property type="entry name" value="UPF0435"/>
    <property type="match status" value="1"/>
</dbReference>